<evidence type="ECO:0000256" key="2">
    <source>
        <dbReference type="ARBA" id="ARBA00006671"/>
    </source>
</evidence>
<dbReference type="STRING" id="1245471.PCA10_34180"/>
<dbReference type="HOGENOM" id="CLU_801358_0_0_6"/>
<dbReference type="KEGG" id="pre:PCA10_34180"/>
<organism evidence="6 7">
    <name type="scientific">Metapseudomonas resinovorans NBRC 106553</name>
    <dbReference type="NCBI Taxonomy" id="1245471"/>
    <lineage>
        <taxon>Bacteria</taxon>
        <taxon>Pseudomonadati</taxon>
        <taxon>Pseudomonadota</taxon>
        <taxon>Gammaproteobacteria</taxon>
        <taxon>Pseudomonadales</taxon>
        <taxon>Pseudomonadaceae</taxon>
        <taxon>Metapseudomonas</taxon>
    </lineage>
</organism>
<keyword evidence="4" id="KW-0281">Fimbrium</keyword>
<dbReference type="PATRIC" id="fig|1245471.3.peg.3457"/>
<dbReference type="GO" id="GO:0009289">
    <property type="term" value="C:pilus"/>
    <property type="evidence" value="ECO:0007669"/>
    <property type="project" value="UniProtKB-SubCell"/>
</dbReference>
<sequence length="346" mass="36544">MEPSRKRFRLQLNYPPVVALLLAMTGGGYIQSAVADDSTCTFRPVSGSNTITANIILTPGGIGSNVGDSNTIAPGGSSEIACRRETTLVFEVGATTGLIPTGRAGVFRLNGVEGLEVRILAYRALGGGQRPQPYAMSDPYIIPEGLAAASRGPSFIGIEVIRTGTDIPRRIALDISYNVLLIAPGSRRVWGNYTQSIRSTIVNDVMTMSCTPGNPVTVPMGNAVAAVVANRTAPVRDYSIDISCSGGNGANSPVRLYFAGDLNANGVLSLSNAGQAGVARNVGIELRSAGRLLPRNRENALPLAWTGRSGDRDFYRFNGQARYVPLNLPVAPGRANATLTYVLDYL</sequence>
<dbReference type="Proteomes" id="UP000015503">
    <property type="component" value="Chromosome"/>
</dbReference>
<reference evidence="6 7" key="1">
    <citation type="journal article" date="2013" name="Genome Announc.">
        <title>Complete Genome Sequence of the Carbazole Degrader Pseudomonas resinovorans Strain CA10 (NBRC 106553).</title>
        <authorList>
            <person name="Shintani M."/>
            <person name="Hosoyama A."/>
            <person name="Ohji S."/>
            <person name="Tsuchikane K."/>
            <person name="Takarada H."/>
            <person name="Yamazoe A."/>
            <person name="Fujita N."/>
            <person name="Nojiri H."/>
        </authorList>
    </citation>
    <scope>NUCLEOTIDE SEQUENCE [LARGE SCALE GENOMIC DNA]</scope>
    <source>
        <strain evidence="6 7">NBRC 106553</strain>
    </source>
</reference>
<dbReference type="AlphaFoldDB" id="S6AKK5"/>
<comment type="similarity">
    <text evidence="2">Belongs to the fimbrial protein family.</text>
</comment>
<dbReference type="InterPro" id="IPR050263">
    <property type="entry name" value="Bact_Fimbrial_Adh_Pro"/>
</dbReference>
<dbReference type="PANTHER" id="PTHR33420">
    <property type="entry name" value="FIMBRIAL SUBUNIT ELFA-RELATED"/>
    <property type="match status" value="1"/>
</dbReference>
<keyword evidence="7" id="KW-1185">Reference proteome</keyword>
<dbReference type="PANTHER" id="PTHR33420:SF3">
    <property type="entry name" value="FIMBRIAL SUBUNIT ELFA"/>
    <property type="match status" value="1"/>
</dbReference>
<keyword evidence="3" id="KW-0732">Signal</keyword>
<accession>S6AKK5</accession>
<dbReference type="Pfam" id="PF00419">
    <property type="entry name" value="Fimbrial"/>
    <property type="match status" value="1"/>
</dbReference>
<dbReference type="InterPro" id="IPR000259">
    <property type="entry name" value="Adhesion_dom_fimbrial"/>
</dbReference>
<evidence type="ECO:0000256" key="3">
    <source>
        <dbReference type="ARBA" id="ARBA00022729"/>
    </source>
</evidence>
<evidence type="ECO:0000259" key="5">
    <source>
        <dbReference type="Pfam" id="PF00419"/>
    </source>
</evidence>
<proteinExistence type="inferred from homology"/>
<feature type="domain" description="Fimbrial-type adhesion" evidence="5">
    <location>
        <begin position="210"/>
        <end position="345"/>
    </location>
</feature>
<evidence type="ECO:0000313" key="7">
    <source>
        <dbReference type="Proteomes" id="UP000015503"/>
    </source>
</evidence>
<protein>
    <recommendedName>
        <fullName evidence="5">Fimbrial-type adhesion domain-containing protein</fullName>
    </recommendedName>
</protein>
<evidence type="ECO:0000256" key="1">
    <source>
        <dbReference type="ARBA" id="ARBA00004561"/>
    </source>
</evidence>
<dbReference type="InterPro" id="IPR036937">
    <property type="entry name" value="Adhesion_dom_fimbrial_sf"/>
</dbReference>
<gene>
    <name evidence="6" type="ORF">PCA10_34180</name>
</gene>
<dbReference type="GO" id="GO:0043709">
    <property type="term" value="P:cell adhesion involved in single-species biofilm formation"/>
    <property type="evidence" value="ECO:0007669"/>
    <property type="project" value="TreeGrafter"/>
</dbReference>
<evidence type="ECO:0000256" key="4">
    <source>
        <dbReference type="ARBA" id="ARBA00023263"/>
    </source>
</evidence>
<dbReference type="Gene3D" id="2.60.40.1090">
    <property type="entry name" value="Fimbrial-type adhesion domain"/>
    <property type="match status" value="1"/>
</dbReference>
<evidence type="ECO:0000313" key="6">
    <source>
        <dbReference type="EMBL" id="BAN49150.1"/>
    </source>
</evidence>
<dbReference type="RefSeq" id="WP_016493295.1">
    <property type="nucleotide sequence ID" value="NC_021499.1"/>
</dbReference>
<dbReference type="OrthoDB" id="7031417at2"/>
<dbReference type="InterPro" id="IPR008966">
    <property type="entry name" value="Adhesion_dom_sf"/>
</dbReference>
<comment type="subcellular location">
    <subcellularLocation>
        <location evidence="1">Fimbrium</location>
    </subcellularLocation>
</comment>
<dbReference type="SUPFAM" id="SSF49401">
    <property type="entry name" value="Bacterial adhesins"/>
    <property type="match status" value="1"/>
</dbReference>
<name>S6AKK5_METRE</name>
<dbReference type="EMBL" id="AP013068">
    <property type="protein sequence ID" value="BAN49150.1"/>
    <property type="molecule type" value="Genomic_DNA"/>
</dbReference>